<accession>A0A132B486</accession>
<dbReference type="GO" id="GO:0035299">
    <property type="term" value="F:inositol-1,3,4,5,6-pentakisphosphate 2-kinase activity"/>
    <property type="evidence" value="ECO:0007669"/>
    <property type="project" value="UniProtKB-EC"/>
</dbReference>
<dbReference type="OrthoDB" id="272370at2759"/>
<sequence length="369" mass="42210">MEPKTAKIPFVPENCYLHYLAEGAANIVYRISVRPPTPDPSILEEYSGTTPPPTIIETDDGEEVDLAIFDAKLLRVRKDVPTTIPVAVAQEQYVRLIVPLFDKEDLVQQELVKLGPMDIVEKLNIELNKLELDSAKDMKRPARREGIYLAEDKFGLLVTDMSANYLREVIEFKPKWLSQSPSAPKDSVRCRNCAVTARRNQERHTANPPEKLLEGFCPLDLVSRSTDDVLYVASVLLRPKTNFASVERLAKWIYNNSLLVRLRDAQVYLDKKGPMKANPSNEDYRVAMTLRDCTLYIRLPNNKEDDETGIEARLGDLDVKSAAKGPYWKETERQLINEGWYNGNERWTTPEQQEITCALGRKFRTRDRI</sequence>
<keyword evidence="5 9" id="KW-0808">Transferase</keyword>
<dbReference type="EMBL" id="KQ947441">
    <property type="protein sequence ID" value="KUJ07151.1"/>
    <property type="molecule type" value="Genomic_DNA"/>
</dbReference>
<dbReference type="STRING" id="149040.A0A132B486"/>
<evidence type="ECO:0000256" key="1">
    <source>
        <dbReference type="ARBA" id="ARBA00003979"/>
    </source>
</evidence>
<evidence type="ECO:0000256" key="6">
    <source>
        <dbReference type="ARBA" id="ARBA00022741"/>
    </source>
</evidence>
<evidence type="ECO:0000256" key="8">
    <source>
        <dbReference type="ARBA" id="ARBA00022840"/>
    </source>
</evidence>
<dbReference type="AlphaFoldDB" id="A0A132B486"/>
<dbReference type="PANTHER" id="PTHR14456">
    <property type="entry name" value="INOSITOL POLYPHOSPHATE KINASE 1"/>
    <property type="match status" value="1"/>
</dbReference>
<keyword evidence="11" id="KW-1185">Reference proteome</keyword>
<evidence type="ECO:0000313" key="10">
    <source>
        <dbReference type="EMBL" id="KUJ07151.1"/>
    </source>
</evidence>
<keyword evidence="7 9" id="KW-0418">Kinase</keyword>
<evidence type="ECO:0000256" key="3">
    <source>
        <dbReference type="ARBA" id="ARBA00012023"/>
    </source>
</evidence>
<comment type="catalytic activity">
    <reaction evidence="9">
        <text>1D-myo-inositol 1,3,4,5,6-pentakisphosphate + ATP = 1D-myo-inositol hexakisphosphate + ADP + H(+)</text>
        <dbReference type="Rhea" id="RHEA:20313"/>
        <dbReference type="ChEBI" id="CHEBI:15378"/>
        <dbReference type="ChEBI" id="CHEBI:30616"/>
        <dbReference type="ChEBI" id="CHEBI:57733"/>
        <dbReference type="ChEBI" id="CHEBI:58130"/>
        <dbReference type="ChEBI" id="CHEBI:456216"/>
        <dbReference type="EC" id="2.7.1.158"/>
    </reaction>
</comment>
<dbReference type="GeneID" id="28830651"/>
<dbReference type="PANTHER" id="PTHR14456:SF2">
    <property type="entry name" value="INOSITOL-PENTAKISPHOSPHATE 2-KINASE"/>
    <property type="match status" value="1"/>
</dbReference>
<dbReference type="EC" id="2.7.1.158" evidence="3 9"/>
<gene>
    <name evidence="10" type="ORF">LY89DRAFT_743147</name>
</gene>
<evidence type="ECO:0000256" key="5">
    <source>
        <dbReference type="ARBA" id="ARBA00022679"/>
    </source>
</evidence>
<keyword evidence="6 9" id="KW-0547">Nucleotide-binding</keyword>
<dbReference type="GO" id="GO:0032958">
    <property type="term" value="P:inositol phosphate biosynthetic process"/>
    <property type="evidence" value="ECO:0007669"/>
    <property type="project" value="TreeGrafter"/>
</dbReference>
<dbReference type="RefSeq" id="XP_018061506.1">
    <property type="nucleotide sequence ID" value="XM_018220925.1"/>
</dbReference>
<evidence type="ECO:0000256" key="4">
    <source>
        <dbReference type="ARBA" id="ARBA00014846"/>
    </source>
</evidence>
<name>A0A132B486_MOLSC</name>
<protein>
    <recommendedName>
        <fullName evidence="4 9">Inositol-pentakisphosphate 2-kinase</fullName>
        <ecNumber evidence="3 9">2.7.1.158</ecNumber>
    </recommendedName>
</protein>
<dbReference type="InParanoid" id="A0A132B486"/>
<dbReference type="Pfam" id="PF06090">
    <property type="entry name" value="Ins_P5_2-kin"/>
    <property type="match status" value="1"/>
</dbReference>
<dbReference type="InterPro" id="IPR009286">
    <property type="entry name" value="Ins_P5_2-kin"/>
</dbReference>
<organism evidence="10 11">
    <name type="scientific">Mollisia scopiformis</name>
    <name type="common">Conifer needle endophyte fungus</name>
    <name type="synonym">Phialocephala scopiformis</name>
    <dbReference type="NCBI Taxonomy" id="149040"/>
    <lineage>
        <taxon>Eukaryota</taxon>
        <taxon>Fungi</taxon>
        <taxon>Dikarya</taxon>
        <taxon>Ascomycota</taxon>
        <taxon>Pezizomycotina</taxon>
        <taxon>Leotiomycetes</taxon>
        <taxon>Helotiales</taxon>
        <taxon>Mollisiaceae</taxon>
        <taxon>Mollisia</taxon>
    </lineage>
</organism>
<evidence type="ECO:0000256" key="9">
    <source>
        <dbReference type="RuleBase" id="RU364126"/>
    </source>
</evidence>
<dbReference type="Proteomes" id="UP000070700">
    <property type="component" value="Unassembled WGS sequence"/>
</dbReference>
<comment type="function">
    <text evidence="1">Has kinase activity and phosphorylates inositol-1,3,4,5,6-pentakisphosphate (Ins(1,3,4,5,6)P5) to produce 1,2,3,4,5,6-hexakisphosphate (InsP6), also known as phytate.</text>
</comment>
<comment type="function">
    <text evidence="9">Phosphorylates Ins(1,3,4,5,6)P5 at position 2 to form Ins(1,2,3,4,5,6)P6 (InsP6 or phytate).</text>
</comment>
<keyword evidence="8 9" id="KW-0067">ATP-binding</keyword>
<reference evidence="10 11" key="1">
    <citation type="submission" date="2015-10" db="EMBL/GenBank/DDBJ databases">
        <title>Full genome of DAOMC 229536 Phialocephala scopiformis, a fungal endophyte of spruce producing the potent anti-insectan compound rugulosin.</title>
        <authorList>
            <consortium name="DOE Joint Genome Institute"/>
            <person name="Walker A.K."/>
            <person name="Frasz S.L."/>
            <person name="Seifert K.A."/>
            <person name="Miller J.D."/>
            <person name="Mondo S.J."/>
            <person name="Labutti K."/>
            <person name="Lipzen A."/>
            <person name="Dockter R."/>
            <person name="Kennedy M."/>
            <person name="Grigoriev I.V."/>
            <person name="Spatafora J.W."/>
        </authorList>
    </citation>
    <scope>NUCLEOTIDE SEQUENCE [LARGE SCALE GENOMIC DNA]</scope>
    <source>
        <strain evidence="10 11">CBS 120377</strain>
    </source>
</reference>
<evidence type="ECO:0000256" key="2">
    <source>
        <dbReference type="ARBA" id="ARBA00008305"/>
    </source>
</evidence>
<evidence type="ECO:0000313" key="11">
    <source>
        <dbReference type="Proteomes" id="UP000070700"/>
    </source>
</evidence>
<proteinExistence type="inferred from homology"/>
<comment type="similarity">
    <text evidence="2">Belongs to the IPK1 type 1 family.</text>
</comment>
<comment type="domain">
    <text evidence="9">The EXKPK motif is conserved in inositol-pentakisphosphate 2-kinases of both family 1 and 2.</text>
</comment>
<evidence type="ECO:0000256" key="7">
    <source>
        <dbReference type="ARBA" id="ARBA00022777"/>
    </source>
</evidence>
<dbReference type="GO" id="GO:0005634">
    <property type="term" value="C:nucleus"/>
    <property type="evidence" value="ECO:0007669"/>
    <property type="project" value="TreeGrafter"/>
</dbReference>
<dbReference type="GO" id="GO:0005524">
    <property type="term" value="F:ATP binding"/>
    <property type="evidence" value="ECO:0007669"/>
    <property type="project" value="UniProtKB-KW"/>
</dbReference>
<dbReference type="KEGG" id="psco:LY89DRAFT_743147"/>